<protein>
    <recommendedName>
        <fullName evidence="5">L-glutamate gamma-semialdehyde dehydrogenase</fullName>
        <ecNumber evidence="2">1.2.1.88</ecNumber>
    </recommendedName>
    <alternativeName>
        <fullName evidence="5">L-glutamate gamma-semialdehyde dehydrogenase</fullName>
    </alternativeName>
</protein>
<dbReference type="InterPro" id="IPR016163">
    <property type="entry name" value="Ald_DH_C"/>
</dbReference>
<evidence type="ECO:0000256" key="8">
    <source>
        <dbReference type="PROSITE-ProRule" id="PRU10007"/>
    </source>
</evidence>
<feature type="active site" evidence="8">
    <location>
        <position position="286"/>
    </location>
</feature>
<dbReference type="FunFam" id="3.40.605.10:FF:000045">
    <property type="entry name" value="1-pyrroline-5-carboxylate dehydrogenase 1"/>
    <property type="match status" value="1"/>
</dbReference>
<dbReference type="SUPFAM" id="SSF53720">
    <property type="entry name" value="ALDH-like"/>
    <property type="match status" value="1"/>
</dbReference>
<accession>A0A953LEJ8</accession>
<evidence type="ECO:0000313" key="11">
    <source>
        <dbReference type="EMBL" id="MBY6276590.1"/>
    </source>
</evidence>
<dbReference type="RefSeq" id="WP_273379628.1">
    <property type="nucleotide sequence ID" value="NZ_PIUK01000091.1"/>
</dbReference>
<dbReference type="InterPro" id="IPR005932">
    <property type="entry name" value="RocA"/>
</dbReference>
<keyword evidence="3 9" id="KW-0560">Oxidoreductase</keyword>
<comment type="pathway">
    <text evidence="1">Amino-acid degradation; L-proline degradation into L-glutamate; L-glutamate from L-proline: step 2/2.</text>
</comment>
<dbReference type="InterPro" id="IPR016162">
    <property type="entry name" value="Ald_DH_N"/>
</dbReference>
<dbReference type="GO" id="GO:0003842">
    <property type="term" value="F:L-glutamate gamma-semialdehyde dehydrogenase activity"/>
    <property type="evidence" value="ECO:0007669"/>
    <property type="project" value="UniProtKB-EC"/>
</dbReference>
<dbReference type="AlphaFoldDB" id="A0A953LEJ8"/>
<comment type="similarity">
    <text evidence="7">Belongs to the aldehyde dehydrogenase family. RocA subfamily.</text>
</comment>
<dbReference type="Gene3D" id="3.40.605.10">
    <property type="entry name" value="Aldehyde Dehydrogenase, Chain A, domain 1"/>
    <property type="match status" value="1"/>
</dbReference>
<dbReference type="EMBL" id="PIUK01000091">
    <property type="protein sequence ID" value="MBY6276590.1"/>
    <property type="molecule type" value="Genomic_DNA"/>
</dbReference>
<name>A0A953LEJ8_SYMTR</name>
<dbReference type="NCBIfam" id="NF002852">
    <property type="entry name" value="PRK03137.1"/>
    <property type="match status" value="1"/>
</dbReference>
<evidence type="ECO:0000256" key="7">
    <source>
        <dbReference type="ARBA" id="ARBA00061617"/>
    </source>
</evidence>
<dbReference type="NCBIfam" id="TIGR01237">
    <property type="entry name" value="D1pyr5carbox2"/>
    <property type="match status" value="1"/>
</dbReference>
<dbReference type="PROSITE" id="PS00070">
    <property type="entry name" value="ALDEHYDE_DEHYDR_CYS"/>
    <property type="match status" value="1"/>
</dbReference>
<evidence type="ECO:0000256" key="2">
    <source>
        <dbReference type="ARBA" id="ARBA00012884"/>
    </source>
</evidence>
<sequence length="514" mass="55175">MIPPYRPEPLSDFRNPAVTAAFEQALAAVKAQLGKRYPMIIAGRRVESGESIVSVNPSQPDQVVGYAARGGVAEAEAAVQAALAAFPAWADTPADVRARILFKAAAIMRRRRHELSAWMCHEVGKNWAEADADTAEAIDFLEYYGRQMLKLAGPQPLTPYPGEENHLYYLPLGVGVVHSPFNFPLAILCGMTAAAVVTGNTVVVKPSTEAPVIAAKFFEVLEEAGLPPGVANLLYADPVEVGDYLTTHKEVRFINFTGSRQVGCHIYELAAKVQPGQTFLRRVIAEMGGKDAIIVDGTADLDEAAAGIVASAFGFSGQKCSACSRAVVTADVYDQVLEKVVARTRALKVGPATEKDTDVGPVAAERFQKKILEYIEIGKAEGRLVLGGNALPGGYYVEPTIFADVAPTARIAQEEIFGPVLAFIKARDFDDALDIANGTAYGLTGSVYSRSRENLEQARRRFRVGNLYFNRKSTGAIVGVHPFGGFNMSGTDSKAGGPDYLLLFTQAQAVSEKL</sequence>
<dbReference type="GO" id="GO:0004657">
    <property type="term" value="F:proline dehydrogenase activity"/>
    <property type="evidence" value="ECO:0007669"/>
    <property type="project" value="UniProtKB-ARBA"/>
</dbReference>
<comment type="catalytic activity">
    <reaction evidence="6">
        <text>L-glutamate 5-semialdehyde + NAD(+) + H2O = L-glutamate + NADH + 2 H(+)</text>
        <dbReference type="Rhea" id="RHEA:30235"/>
        <dbReference type="ChEBI" id="CHEBI:15377"/>
        <dbReference type="ChEBI" id="CHEBI:15378"/>
        <dbReference type="ChEBI" id="CHEBI:29985"/>
        <dbReference type="ChEBI" id="CHEBI:57540"/>
        <dbReference type="ChEBI" id="CHEBI:57945"/>
        <dbReference type="ChEBI" id="CHEBI:58066"/>
        <dbReference type="EC" id="1.2.1.88"/>
    </reaction>
</comment>
<evidence type="ECO:0000256" key="5">
    <source>
        <dbReference type="ARBA" id="ARBA00032259"/>
    </source>
</evidence>
<evidence type="ECO:0000256" key="3">
    <source>
        <dbReference type="ARBA" id="ARBA00023002"/>
    </source>
</evidence>
<dbReference type="CDD" id="cd07124">
    <property type="entry name" value="ALDH_PutA-P5CDH-RocA"/>
    <property type="match status" value="1"/>
</dbReference>
<dbReference type="EC" id="1.2.1.88" evidence="2"/>
<dbReference type="Pfam" id="PF00171">
    <property type="entry name" value="Aldedh"/>
    <property type="match status" value="1"/>
</dbReference>
<dbReference type="GO" id="GO:0009898">
    <property type="term" value="C:cytoplasmic side of plasma membrane"/>
    <property type="evidence" value="ECO:0007669"/>
    <property type="project" value="TreeGrafter"/>
</dbReference>
<evidence type="ECO:0000256" key="1">
    <source>
        <dbReference type="ARBA" id="ARBA00004786"/>
    </source>
</evidence>
<proteinExistence type="inferred from homology"/>
<dbReference type="PANTHER" id="PTHR42862">
    <property type="entry name" value="DELTA-1-PYRROLINE-5-CARBOXYLATE DEHYDROGENASE 1, ISOFORM A-RELATED"/>
    <property type="match status" value="1"/>
</dbReference>
<dbReference type="InterPro" id="IPR015590">
    <property type="entry name" value="Aldehyde_DH_dom"/>
</dbReference>
<dbReference type="PROSITE" id="PS00687">
    <property type="entry name" value="ALDEHYDE_DEHYDR_GLU"/>
    <property type="match status" value="1"/>
</dbReference>
<dbReference type="FunFam" id="3.40.309.10:FF:000005">
    <property type="entry name" value="1-pyrroline-5-carboxylate dehydrogenase 1"/>
    <property type="match status" value="1"/>
</dbReference>
<organism evidence="11 12">
    <name type="scientific">Symbiobacterium thermophilum</name>
    <dbReference type="NCBI Taxonomy" id="2734"/>
    <lineage>
        <taxon>Bacteria</taxon>
        <taxon>Bacillati</taxon>
        <taxon>Bacillota</taxon>
        <taxon>Clostridia</taxon>
        <taxon>Eubacteriales</taxon>
        <taxon>Symbiobacteriaceae</taxon>
        <taxon>Symbiobacterium</taxon>
    </lineage>
</organism>
<dbReference type="InterPro" id="IPR016160">
    <property type="entry name" value="Ald_DH_CS_CYS"/>
</dbReference>
<keyword evidence="4" id="KW-0520">NAD</keyword>
<dbReference type="InterPro" id="IPR050485">
    <property type="entry name" value="Proline_metab_enzyme"/>
</dbReference>
<dbReference type="InterPro" id="IPR029510">
    <property type="entry name" value="Ald_DH_CS_GLU"/>
</dbReference>
<dbReference type="Gene3D" id="3.40.309.10">
    <property type="entry name" value="Aldehyde Dehydrogenase, Chain A, domain 2"/>
    <property type="match status" value="1"/>
</dbReference>
<evidence type="ECO:0000259" key="10">
    <source>
        <dbReference type="Pfam" id="PF00171"/>
    </source>
</evidence>
<feature type="domain" description="Aldehyde dehydrogenase" evidence="10">
    <location>
        <begin position="49"/>
        <end position="510"/>
    </location>
</feature>
<dbReference type="PANTHER" id="PTHR42862:SF1">
    <property type="entry name" value="DELTA-1-PYRROLINE-5-CARBOXYLATE DEHYDROGENASE 2, ISOFORM A-RELATED"/>
    <property type="match status" value="1"/>
</dbReference>
<gene>
    <name evidence="11" type="primary">pruA</name>
    <name evidence="11" type="ORF">CWE10_10300</name>
</gene>
<evidence type="ECO:0000256" key="4">
    <source>
        <dbReference type="ARBA" id="ARBA00023027"/>
    </source>
</evidence>
<comment type="caution">
    <text evidence="11">The sequence shown here is derived from an EMBL/GenBank/DDBJ whole genome shotgun (WGS) entry which is preliminary data.</text>
</comment>
<evidence type="ECO:0000256" key="9">
    <source>
        <dbReference type="RuleBase" id="RU003345"/>
    </source>
</evidence>
<dbReference type="GO" id="GO:0010133">
    <property type="term" value="P:L-proline catabolic process to L-glutamate"/>
    <property type="evidence" value="ECO:0007669"/>
    <property type="project" value="TreeGrafter"/>
</dbReference>
<dbReference type="Proteomes" id="UP000732377">
    <property type="component" value="Unassembled WGS sequence"/>
</dbReference>
<evidence type="ECO:0000313" key="12">
    <source>
        <dbReference type="Proteomes" id="UP000732377"/>
    </source>
</evidence>
<reference evidence="11" key="1">
    <citation type="submission" date="2017-11" db="EMBL/GenBank/DDBJ databases">
        <title>Three new genomes from thermophilic consortium.</title>
        <authorList>
            <person name="Quaggio R."/>
            <person name="Amgarten D."/>
            <person name="Setubal J.C."/>
        </authorList>
    </citation>
    <scope>NUCLEOTIDE SEQUENCE</scope>
    <source>
        <strain evidence="11">ZCTH01-B2</strain>
    </source>
</reference>
<dbReference type="InterPro" id="IPR016161">
    <property type="entry name" value="Ald_DH/histidinol_DH"/>
</dbReference>
<evidence type="ECO:0000256" key="6">
    <source>
        <dbReference type="ARBA" id="ARBA00048142"/>
    </source>
</evidence>